<dbReference type="CDD" id="cd08002">
    <property type="entry name" value="WGR_PARP3_like"/>
    <property type="match status" value="1"/>
</dbReference>
<accession>A0A061DSP4</accession>
<evidence type="ECO:0000256" key="14">
    <source>
        <dbReference type="ARBA" id="ARBA00023242"/>
    </source>
</evidence>
<evidence type="ECO:0000256" key="1">
    <source>
        <dbReference type="ARBA" id="ARBA00000438"/>
    </source>
</evidence>
<feature type="domain" description="PARP catalytic" evidence="21">
    <location>
        <begin position="392"/>
        <end position="510"/>
    </location>
</feature>
<keyword evidence="8" id="KW-0677">Repeat</keyword>
<dbReference type="GO" id="GO:0003950">
    <property type="term" value="F:NAD+ poly-ADP-ribosyltransferase activity"/>
    <property type="evidence" value="ECO:0007669"/>
    <property type="project" value="UniProtKB-UniRule"/>
</dbReference>
<keyword evidence="4 18" id="KW-0328">Glycosyltransferase</keyword>
<comment type="function">
    <text evidence="16">Involved in the base excision repair (BER) pathway, by catalyzing the poly(ADP-ribosyl)ation of a limited number of acceptor proteins involved in chromatin architecture and in DNA metabolism. This modification follows DNA damages and appears as an obligatory step in a detection/signaling pathway leading to the reparation of DNA strand breaks.</text>
</comment>
<dbReference type="Proteomes" id="UP000026915">
    <property type="component" value="Chromosome 1"/>
</dbReference>
<evidence type="ECO:0000256" key="13">
    <source>
        <dbReference type="ARBA" id="ARBA00023125"/>
    </source>
</evidence>
<dbReference type="Gramene" id="EOX95111">
    <property type="protein sequence ID" value="EOX95111"/>
    <property type="gene ID" value="TCM_004671"/>
</dbReference>
<dbReference type="Gene3D" id="2.20.140.10">
    <property type="entry name" value="WGR domain"/>
    <property type="match status" value="1"/>
</dbReference>
<evidence type="ECO:0000256" key="8">
    <source>
        <dbReference type="ARBA" id="ARBA00022737"/>
    </source>
</evidence>
<evidence type="ECO:0000256" key="5">
    <source>
        <dbReference type="ARBA" id="ARBA00022679"/>
    </source>
</evidence>
<dbReference type="InterPro" id="IPR012317">
    <property type="entry name" value="Poly(ADP-ribose)pol_cat_dom"/>
</dbReference>
<dbReference type="PROSITE" id="PS50800">
    <property type="entry name" value="SAP"/>
    <property type="match status" value="1"/>
</dbReference>
<evidence type="ECO:0000259" key="20">
    <source>
        <dbReference type="PROSITE" id="PS50800"/>
    </source>
</evidence>
<keyword evidence="25" id="KW-1185">Reference proteome</keyword>
<gene>
    <name evidence="24" type="ORF">TCM_004671</name>
</gene>
<feature type="region of interest" description="Disordered" evidence="19">
    <location>
        <begin position="1"/>
        <end position="51"/>
    </location>
</feature>
<keyword evidence="6" id="KW-0548">Nucleotidyltransferase</keyword>
<dbReference type="Gene3D" id="1.20.142.10">
    <property type="entry name" value="Poly(ADP-ribose) polymerase, regulatory domain"/>
    <property type="match status" value="1"/>
</dbReference>
<comment type="catalytic activity">
    <reaction evidence="2">
        <text>L-glutamyl-[protein] + NAD(+) = 5-O-(ADP-D-ribosyl)-L-glutamyl-[protein] + nicotinamide</text>
        <dbReference type="Rhea" id="RHEA:58224"/>
        <dbReference type="Rhea" id="RHEA-COMP:10208"/>
        <dbReference type="Rhea" id="RHEA-COMP:15089"/>
        <dbReference type="ChEBI" id="CHEBI:17154"/>
        <dbReference type="ChEBI" id="CHEBI:29973"/>
        <dbReference type="ChEBI" id="CHEBI:57540"/>
        <dbReference type="ChEBI" id="CHEBI:142540"/>
    </reaction>
</comment>
<dbReference type="PROSITE" id="PS51059">
    <property type="entry name" value="PARP_CATALYTIC"/>
    <property type="match status" value="1"/>
</dbReference>
<keyword evidence="10" id="KW-0863">Zinc-finger</keyword>
<keyword evidence="5 18" id="KW-0808">Transferase</keyword>
<comment type="catalytic activity">
    <reaction evidence="1">
        <text>L-aspartyl-[protein] + NAD(+) = 4-O-(ADP-D-ribosyl)-L-aspartyl-[protein] + nicotinamide</text>
        <dbReference type="Rhea" id="RHEA:54424"/>
        <dbReference type="Rhea" id="RHEA-COMP:9867"/>
        <dbReference type="Rhea" id="RHEA-COMP:13832"/>
        <dbReference type="ChEBI" id="CHEBI:17154"/>
        <dbReference type="ChEBI" id="CHEBI:29961"/>
        <dbReference type="ChEBI" id="CHEBI:57540"/>
        <dbReference type="ChEBI" id="CHEBI:138102"/>
    </reaction>
</comment>
<evidence type="ECO:0000259" key="22">
    <source>
        <dbReference type="PROSITE" id="PS51060"/>
    </source>
</evidence>
<sequence>MVQRLEEALLKEKKKEEENKENDANNAIENNKKRRGSESNHNNNDDEDSKKIKAVEEFREMNVKQLREQATLRGLSTVGTRKELIERLCEDAEKNSLDEVFKEEEEKEKDSGKEEKIVTATKKGAAVLDQGIPDHTKAHYHVLQQGDNIYDAMLNQTNVGHNNNKFYVIQLLESDDWKTYMVYNRWGRVGVKGQTKLHGPFTSQQAAIVEFESKFFNKTNNYWSNRKDFVCYPRCYAWLEMDYDEKEKESDLEEKTGSSVGAQLRETKLEQRIAKFISLICNISMMKQQMMEIGYNADKLPLGKLSKSTILRGYDVLKRIADVIGQSNRSKLEQLSSEFYTVIPHDFGFKKMRDFVIDTPQKLKKKLEMVEALGEIEVATKLLTDDTMMEEDPLHYHYQQLHCELIPLDDDSEEFAMIAKYSRNTHAKTHSQYTVDIVQIFKVAREGEIECFKKFSATKNRMLLWHGSRLTNWTGILSQGGALWYNEYIVYNVDQIRMRYLVQVNFKYTK</sequence>
<reference evidence="24 25" key="1">
    <citation type="journal article" date="2013" name="Genome Biol.">
        <title>The genome sequence of the most widely cultivated cacao type and its use to identify candidate genes regulating pod color.</title>
        <authorList>
            <person name="Motamayor J.C."/>
            <person name="Mockaitis K."/>
            <person name="Schmutz J."/>
            <person name="Haiminen N."/>
            <person name="Iii D.L."/>
            <person name="Cornejo O."/>
            <person name="Findley S.D."/>
            <person name="Zheng P."/>
            <person name="Utro F."/>
            <person name="Royaert S."/>
            <person name="Saski C."/>
            <person name="Jenkins J."/>
            <person name="Podicheti R."/>
            <person name="Zhao M."/>
            <person name="Scheffler B.E."/>
            <person name="Stack J.C."/>
            <person name="Feltus F.A."/>
            <person name="Mustiga G.M."/>
            <person name="Amores F."/>
            <person name="Phillips W."/>
            <person name="Marelli J.P."/>
            <person name="May G.D."/>
            <person name="Shapiro H."/>
            <person name="Ma J."/>
            <person name="Bustamante C.D."/>
            <person name="Schnell R.J."/>
            <person name="Main D."/>
            <person name="Gilbert D."/>
            <person name="Parida L."/>
            <person name="Kuhn D.N."/>
        </authorList>
    </citation>
    <scope>NUCLEOTIDE SEQUENCE [LARGE SCALE GENOMIC DNA]</scope>
    <source>
        <strain evidence="25">cv. Matina 1-6</strain>
    </source>
</reference>
<evidence type="ECO:0000256" key="16">
    <source>
        <dbReference type="ARBA" id="ARBA00024945"/>
    </source>
</evidence>
<dbReference type="EC" id="2.4.2.-" evidence="18"/>
<dbReference type="Gene3D" id="1.10.720.30">
    <property type="entry name" value="SAP domain"/>
    <property type="match status" value="1"/>
</dbReference>
<comment type="catalytic activity">
    <reaction evidence="17">
        <text>NAD(+) + (ADP-D-ribosyl)n-acceptor = nicotinamide + (ADP-D-ribosyl)n+1-acceptor + H(+).</text>
        <dbReference type="EC" id="2.4.2.30"/>
    </reaction>
</comment>
<dbReference type="GO" id="GO:0008270">
    <property type="term" value="F:zinc ion binding"/>
    <property type="evidence" value="ECO:0007669"/>
    <property type="project" value="UniProtKB-KW"/>
</dbReference>
<dbReference type="Pfam" id="PF05406">
    <property type="entry name" value="WGR"/>
    <property type="match status" value="1"/>
</dbReference>
<dbReference type="Pfam" id="PF02877">
    <property type="entry name" value="PARP_reg"/>
    <property type="match status" value="1"/>
</dbReference>
<evidence type="ECO:0000256" key="11">
    <source>
        <dbReference type="ARBA" id="ARBA00022833"/>
    </source>
</evidence>
<keyword evidence="9" id="KW-0013">ADP-ribosylation</keyword>
<dbReference type="InterPro" id="IPR036361">
    <property type="entry name" value="SAP_dom_sf"/>
</dbReference>
<keyword evidence="12 18" id="KW-0520">NAD</keyword>
<dbReference type="InterPro" id="IPR050800">
    <property type="entry name" value="ARTD/PARP"/>
</dbReference>
<dbReference type="InterPro" id="IPR008893">
    <property type="entry name" value="WGR_domain"/>
</dbReference>
<dbReference type="Pfam" id="PF00644">
    <property type="entry name" value="PARP"/>
    <property type="match status" value="1"/>
</dbReference>
<dbReference type="InterPro" id="IPR036930">
    <property type="entry name" value="WGR_dom_sf"/>
</dbReference>
<feature type="compositionally biased region" description="Basic and acidic residues" evidence="19">
    <location>
        <begin position="1"/>
        <end position="23"/>
    </location>
</feature>
<comment type="similarity">
    <text evidence="15">Belongs to the ARTD/PARP family.</text>
</comment>
<dbReference type="Pfam" id="PF02037">
    <property type="entry name" value="SAP"/>
    <property type="match status" value="1"/>
</dbReference>
<dbReference type="InterPro" id="IPR004102">
    <property type="entry name" value="Poly(ADP-ribose)pol_reg_dom"/>
</dbReference>
<dbReference type="PANTHER" id="PTHR10459">
    <property type="entry name" value="DNA LIGASE"/>
    <property type="match status" value="1"/>
</dbReference>
<dbReference type="GO" id="GO:0016779">
    <property type="term" value="F:nucleotidyltransferase activity"/>
    <property type="evidence" value="ECO:0007669"/>
    <property type="project" value="UniProtKB-KW"/>
</dbReference>
<evidence type="ECO:0000256" key="4">
    <source>
        <dbReference type="ARBA" id="ARBA00022676"/>
    </source>
</evidence>
<dbReference type="SUPFAM" id="SSF142921">
    <property type="entry name" value="WGR domain-like"/>
    <property type="match status" value="1"/>
</dbReference>
<dbReference type="EMBL" id="CM001879">
    <property type="protein sequence ID" value="EOX95111.1"/>
    <property type="molecule type" value="Genomic_DNA"/>
</dbReference>
<dbReference type="SUPFAM" id="SSF47587">
    <property type="entry name" value="Domain of poly(ADP-ribose) polymerase"/>
    <property type="match status" value="1"/>
</dbReference>
<evidence type="ECO:0000256" key="17">
    <source>
        <dbReference type="ARBA" id="ARBA00033987"/>
    </source>
</evidence>
<evidence type="ECO:0000313" key="25">
    <source>
        <dbReference type="Proteomes" id="UP000026915"/>
    </source>
</evidence>
<dbReference type="SMART" id="SM00773">
    <property type="entry name" value="WGR"/>
    <property type="match status" value="1"/>
</dbReference>
<dbReference type="Gene3D" id="3.90.228.10">
    <property type="match status" value="2"/>
</dbReference>
<organism evidence="24 25">
    <name type="scientific">Theobroma cacao</name>
    <name type="common">Cacao</name>
    <name type="synonym">Cocoa</name>
    <dbReference type="NCBI Taxonomy" id="3641"/>
    <lineage>
        <taxon>Eukaryota</taxon>
        <taxon>Viridiplantae</taxon>
        <taxon>Streptophyta</taxon>
        <taxon>Embryophyta</taxon>
        <taxon>Tracheophyta</taxon>
        <taxon>Spermatophyta</taxon>
        <taxon>Magnoliopsida</taxon>
        <taxon>eudicotyledons</taxon>
        <taxon>Gunneridae</taxon>
        <taxon>Pentapetalae</taxon>
        <taxon>rosids</taxon>
        <taxon>malvids</taxon>
        <taxon>Malvales</taxon>
        <taxon>Malvaceae</taxon>
        <taxon>Byttnerioideae</taxon>
        <taxon>Theobroma</taxon>
    </lineage>
</organism>
<dbReference type="PROSITE" id="PS51060">
    <property type="entry name" value="PARP_ALPHA_HD"/>
    <property type="match status" value="1"/>
</dbReference>
<feature type="domain" description="PARP alpha-helical" evidence="22">
    <location>
        <begin position="266"/>
        <end position="384"/>
    </location>
</feature>
<evidence type="ECO:0000256" key="15">
    <source>
        <dbReference type="ARBA" id="ARBA00024347"/>
    </source>
</evidence>
<evidence type="ECO:0000256" key="19">
    <source>
        <dbReference type="SAM" id="MobiDB-lite"/>
    </source>
</evidence>
<dbReference type="GO" id="GO:0003677">
    <property type="term" value="F:DNA binding"/>
    <property type="evidence" value="ECO:0007669"/>
    <property type="project" value="UniProtKB-KW"/>
</dbReference>
<evidence type="ECO:0000313" key="24">
    <source>
        <dbReference type="EMBL" id="EOX95111.1"/>
    </source>
</evidence>
<dbReference type="SUPFAM" id="SSF68906">
    <property type="entry name" value="SAP domain"/>
    <property type="match status" value="1"/>
</dbReference>
<keyword evidence="11" id="KW-0862">Zinc</keyword>
<dbReference type="FunFam" id="2.20.140.10:FF:000001">
    <property type="entry name" value="Poly [ADP-ribose] polymerase"/>
    <property type="match status" value="1"/>
</dbReference>
<dbReference type="SUPFAM" id="SSF56399">
    <property type="entry name" value="ADP-ribosylation"/>
    <property type="match status" value="1"/>
</dbReference>
<evidence type="ECO:0000256" key="9">
    <source>
        <dbReference type="ARBA" id="ARBA00022765"/>
    </source>
</evidence>
<dbReference type="InterPro" id="IPR036616">
    <property type="entry name" value="Poly(ADP-ribose)pol_reg_dom_sf"/>
</dbReference>
<protein>
    <recommendedName>
        <fullName evidence="18">Poly [ADP-ribose] polymerase</fullName>
        <shortName evidence="18">PARP</shortName>
        <ecNumber evidence="18">2.4.2.-</ecNumber>
    </recommendedName>
</protein>
<evidence type="ECO:0000259" key="23">
    <source>
        <dbReference type="PROSITE" id="PS51977"/>
    </source>
</evidence>
<evidence type="ECO:0000256" key="18">
    <source>
        <dbReference type="RuleBase" id="RU362114"/>
    </source>
</evidence>
<keyword evidence="13" id="KW-0238">DNA-binding</keyword>
<dbReference type="FunFam" id="1.20.142.10:FF:000002">
    <property type="entry name" value="Poly [ADP-ribose] polymerase"/>
    <property type="match status" value="1"/>
</dbReference>
<dbReference type="SMART" id="SM00513">
    <property type="entry name" value="SAP"/>
    <property type="match status" value="1"/>
</dbReference>
<feature type="domain" description="WGR" evidence="23">
    <location>
        <begin position="139"/>
        <end position="236"/>
    </location>
</feature>
<dbReference type="GO" id="GO:0140807">
    <property type="term" value="F:NAD+-protein-glutamate ADP-ribosyltransferase activity"/>
    <property type="evidence" value="ECO:0007669"/>
    <property type="project" value="RHEA"/>
</dbReference>
<feature type="domain" description="SAP" evidence="20">
    <location>
        <begin position="58"/>
        <end position="92"/>
    </location>
</feature>
<evidence type="ECO:0000256" key="2">
    <source>
        <dbReference type="ARBA" id="ARBA00000459"/>
    </source>
</evidence>
<dbReference type="PROSITE" id="PS51977">
    <property type="entry name" value="WGR"/>
    <property type="match status" value="1"/>
</dbReference>
<dbReference type="PANTHER" id="PTHR10459:SF60">
    <property type="entry name" value="POLY [ADP-RIBOSE] POLYMERASE 2"/>
    <property type="match status" value="1"/>
</dbReference>
<evidence type="ECO:0000256" key="10">
    <source>
        <dbReference type="ARBA" id="ARBA00022771"/>
    </source>
</evidence>
<keyword evidence="7" id="KW-0479">Metal-binding</keyword>
<dbReference type="AlphaFoldDB" id="A0A061DSP4"/>
<dbReference type="GO" id="GO:0005634">
    <property type="term" value="C:nucleus"/>
    <property type="evidence" value="ECO:0007669"/>
    <property type="project" value="UniProtKB-SubCell"/>
</dbReference>
<proteinExistence type="inferred from homology"/>
<name>A0A061DSP4_THECC</name>
<evidence type="ECO:0000256" key="12">
    <source>
        <dbReference type="ARBA" id="ARBA00023027"/>
    </source>
</evidence>
<dbReference type="InterPro" id="IPR003034">
    <property type="entry name" value="SAP_dom"/>
</dbReference>
<evidence type="ECO:0000256" key="7">
    <source>
        <dbReference type="ARBA" id="ARBA00022723"/>
    </source>
</evidence>
<dbReference type="GO" id="GO:0140806">
    <property type="term" value="F:NAD+-protein-aspartate ADP-ribosyltransferase activity"/>
    <property type="evidence" value="ECO:0007669"/>
    <property type="project" value="RHEA"/>
</dbReference>
<keyword evidence="14" id="KW-0539">Nucleus</keyword>
<comment type="subcellular location">
    <subcellularLocation>
        <location evidence="3">Nucleus</location>
    </subcellularLocation>
</comment>
<dbReference type="CDD" id="cd01437">
    <property type="entry name" value="parp_like"/>
    <property type="match status" value="1"/>
</dbReference>
<evidence type="ECO:0000259" key="21">
    <source>
        <dbReference type="PROSITE" id="PS51059"/>
    </source>
</evidence>
<evidence type="ECO:0000256" key="3">
    <source>
        <dbReference type="ARBA" id="ARBA00004123"/>
    </source>
</evidence>
<evidence type="ECO:0000256" key="6">
    <source>
        <dbReference type="ARBA" id="ARBA00022695"/>
    </source>
</evidence>